<evidence type="ECO:0000259" key="1">
    <source>
        <dbReference type="Pfam" id="PF13577"/>
    </source>
</evidence>
<accession>A0A919H5Q0</accession>
<proteinExistence type="predicted"/>
<gene>
    <name evidence="2" type="ORF">Sxan_73630</name>
</gene>
<dbReference type="Pfam" id="PF13577">
    <property type="entry name" value="SnoaL_4"/>
    <property type="match status" value="1"/>
</dbReference>
<dbReference type="SUPFAM" id="SSF54427">
    <property type="entry name" value="NTF2-like"/>
    <property type="match status" value="1"/>
</dbReference>
<dbReference type="InterPro" id="IPR032710">
    <property type="entry name" value="NTF2-like_dom_sf"/>
</dbReference>
<dbReference type="RefSeq" id="WP_031148701.1">
    <property type="nucleotide sequence ID" value="NZ_BNEE01000006.1"/>
</dbReference>
<dbReference type="CDD" id="cd00531">
    <property type="entry name" value="NTF2_like"/>
    <property type="match status" value="1"/>
</dbReference>
<feature type="domain" description="SnoaL-like" evidence="1">
    <location>
        <begin position="19"/>
        <end position="142"/>
    </location>
</feature>
<dbReference type="OrthoDB" id="4941530at2"/>
<evidence type="ECO:0000313" key="2">
    <source>
        <dbReference type="EMBL" id="GHI89999.1"/>
    </source>
</evidence>
<keyword evidence="3" id="KW-1185">Reference proteome</keyword>
<sequence>MTRTIEDAAIHDDLLRRLRDLEDQDALRALLVHGWRALDRKDWRTWTECWAEDAVLEFAPWGSIRGKEAIRRKVEEAESPYPGMQHHILNTHFTVEGDRATGVGYMWFVAVTRPGRTSAPYAMGGTYAWEFTRGAAGWLLTRQQLGLSWTQGDDAVRAFDGDGH</sequence>
<evidence type="ECO:0000313" key="3">
    <source>
        <dbReference type="Proteomes" id="UP000600026"/>
    </source>
</evidence>
<comment type="caution">
    <text evidence="2">The sequence shown here is derived from an EMBL/GenBank/DDBJ whole genome shotgun (WGS) entry which is preliminary data.</text>
</comment>
<reference evidence="2" key="1">
    <citation type="submission" date="2020-09" db="EMBL/GenBank/DDBJ databases">
        <title>Whole genome shotgun sequence of Streptomyces xanthophaeus NBRC 12829.</title>
        <authorList>
            <person name="Komaki H."/>
            <person name="Tamura T."/>
        </authorList>
    </citation>
    <scope>NUCLEOTIDE SEQUENCE</scope>
    <source>
        <strain evidence="2">NBRC 12829</strain>
    </source>
</reference>
<dbReference type="Gene3D" id="3.10.450.50">
    <property type="match status" value="1"/>
</dbReference>
<name>A0A919H5Q0_9ACTN</name>
<protein>
    <recommendedName>
        <fullName evidence="1">SnoaL-like domain-containing protein</fullName>
    </recommendedName>
</protein>
<dbReference type="EMBL" id="BNEE01000006">
    <property type="protein sequence ID" value="GHI89999.1"/>
    <property type="molecule type" value="Genomic_DNA"/>
</dbReference>
<dbReference type="Proteomes" id="UP000600026">
    <property type="component" value="Unassembled WGS sequence"/>
</dbReference>
<organism evidence="2 3">
    <name type="scientific">Streptomyces xanthophaeus</name>
    <dbReference type="NCBI Taxonomy" id="67385"/>
    <lineage>
        <taxon>Bacteria</taxon>
        <taxon>Bacillati</taxon>
        <taxon>Actinomycetota</taxon>
        <taxon>Actinomycetes</taxon>
        <taxon>Kitasatosporales</taxon>
        <taxon>Streptomycetaceae</taxon>
        <taxon>Streptomyces</taxon>
    </lineage>
</organism>
<dbReference type="InterPro" id="IPR037401">
    <property type="entry name" value="SnoaL-like"/>
</dbReference>
<dbReference type="AlphaFoldDB" id="A0A919H5Q0"/>